<evidence type="ECO:0000313" key="1">
    <source>
        <dbReference type="EMBL" id="KAL1510430.1"/>
    </source>
</evidence>
<dbReference type="AlphaFoldDB" id="A0AB34J1J2"/>
<name>A0AB34J1J2_PRYPA</name>
<comment type="caution">
    <text evidence="1">The sequence shown here is derived from an EMBL/GenBank/DDBJ whole genome shotgun (WGS) entry which is preliminary data.</text>
</comment>
<gene>
    <name evidence="1" type="ORF">AB1Y20_006737</name>
</gene>
<sequence length="301" mass="34008">MRVLLLYEAGASFEKWHEAISARLVVEKALQQYRCSARKAALRCWASMTDALQEAVPKLFRALQLENHARGPAFTGEHGDVRTPVHILAYLEQLKNAATLSLACKRWVRAAAKRKLDGYESRRASNAIQRSAVSQWARAARHTEAIVQRLLHAEKTGQRHSMLFSLRVWHKVSAARQMVHISARRISFASRRVAFDELSEAASNRAYLATCTKRAIEHARRTTQAAALSRWRWDNVEDIMLHFIGGHMSLLALPLAFRRTRARHSCHIHVPTLAAQSGRAILIAAVIQDVENSRQSNADCR</sequence>
<organism evidence="1 2">
    <name type="scientific">Prymnesium parvum</name>
    <name type="common">Toxic golden alga</name>
    <dbReference type="NCBI Taxonomy" id="97485"/>
    <lineage>
        <taxon>Eukaryota</taxon>
        <taxon>Haptista</taxon>
        <taxon>Haptophyta</taxon>
        <taxon>Prymnesiophyceae</taxon>
        <taxon>Prymnesiales</taxon>
        <taxon>Prymnesiaceae</taxon>
        <taxon>Prymnesium</taxon>
    </lineage>
</organism>
<protein>
    <submittedName>
        <fullName evidence="1">Uncharacterized protein</fullName>
    </submittedName>
</protein>
<evidence type="ECO:0000313" key="2">
    <source>
        <dbReference type="Proteomes" id="UP001515480"/>
    </source>
</evidence>
<proteinExistence type="predicted"/>
<reference evidence="1 2" key="1">
    <citation type="journal article" date="2024" name="Science">
        <title>Giant polyketide synthase enzymes in the biosynthesis of giant marine polyether toxins.</title>
        <authorList>
            <person name="Fallon T.R."/>
            <person name="Shende V.V."/>
            <person name="Wierzbicki I.H."/>
            <person name="Pendleton A.L."/>
            <person name="Watervoot N.F."/>
            <person name="Auber R.P."/>
            <person name="Gonzalez D.J."/>
            <person name="Wisecaver J.H."/>
            <person name="Moore B.S."/>
        </authorList>
    </citation>
    <scope>NUCLEOTIDE SEQUENCE [LARGE SCALE GENOMIC DNA]</scope>
    <source>
        <strain evidence="1 2">12B1</strain>
    </source>
</reference>
<dbReference type="EMBL" id="JBGBPQ010000015">
    <property type="protein sequence ID" value="KAL1510430.1"/>
    <property type="molecule type" value="Genomic_DNA"/>
</dbReference>
<keyword evidence="2" id="KW-1185">Reference proteome</keyword>
<accession>A0AB34J1J2</accession>
<dbReference type="Proteomes" id="UP001515480">
    <property type="component" value="Unassembled WGS sequence"/>
</dbReference>